<dbReference type="PANTHER" id="PTHR45856">
    <property type="entry name" value="ALPHA/BETA-HYDROLASES SUPERFAMILY PROTEIN"/>
    <property type="match status" value="1"/>
</dbReference>
<keyword evidence="1" id="KW-1015">Disulfide bond</keyword>
<name>A0AAV5AHB9_9AGAM</name>
<feature type="transmembrane region" description="Helical" evidence="5">
    <location>
        <begin position="96"/>
        <end position="116"/>
    </location>
</feature>
<gene>
    <name evidence="7" type="ORF">Clacol_007382</name>
</gene>
<evidence type="ECO:0000313" key="7">
    <source>
        <dbReference type="EMBL" id="GJJ13132.1"/>
    </source>
</evidence>
<evidence type="ECO:0000256" key="4">
    <source>
        <dbReference type="ARBA" id="ARBA00048461"/>
    </source>
</evidence>
<dbReference type="Pfam" id="PF01764">
    <property type="entry name" value="Lipase_3"/>
    <property type="match status" value="1"/>
</dbReference>
<proteinExistence type="inferred from homology"/>
<evidence type="ECO:0000256" key="5">
    <source>
        <dbReference type="SAM" id="Phobius"/>
    </source>
</evidence>
<evidence type="ECO:0000256" key="1">
    <source>
        <dbReference type="ARBA" id="ARBA00023157"/>
    </source>
</evidence>
<dbReference type="Proteomes" id="UP001050691">
    <property type="component" value="Unassembled WGS sequence"/>
</dbReference>
<dbReference type="AlphaFoldDB" id="A0AAV5AHB9"/>
<dbReference type="GO" id="GO:0006629">
    <property type="term" value="P:lipid metabolic process"/>
    <property type="evidence" value="ECO:0007669"/>
    <property type="project" value="InterPro"/>
</dbReference>
<keyword evidence="5" id="KW-0472">Membrane</keyword>
<feature type="domain" description="Fungal lipase-type" evidence="6">
    <location>
        <begin position="294"/>
        <end position="456"/>
    </location>
</feature>
<dbReference type="SUPFAM" id="SSF53474">
    <property type="entry name" value="alpha/beta-Hydrolases"/>
    <property type="match status" value="1"/>
</dbReference>
<evidence type="ECO:0000256" key="2">
    <source>
        <dbReference type="ARBA" id="ARBA00043996"/>
    </source>
</evidence>
<accession>A0AAV5AHB9</accession>
<comment type="catalytic activity">
    <reaction evidence="3">
        <text>a diacylglycerol + H2O = a monoacylglycerol + a fatty acid + H(+)</text>
        <dbReference type="Rhea" id="RHEA:32731"/>
        <dbReference type="ChEBI" id="CHEBI:15377"/>
        <dbReference type="ChEBI" id="CHEBI:15378"/>
        <dbReference type="ChEBI" id="CHEBI:17408"/>
        <dbReference type="ChEBI" id="CHEBI:18035"/>
        <dbReference type="ChEBI" id="CHEBI:28868"/>
    </reaction>
</comment>
<keyword evidence="5" id="KW-0812">Transmembrane</keyword>
<keyword evidence="5" id="KW-1133">Transmembrane helix</keyword>
<evidence type="ECO:0000313" key="8">
    <source>
        <dbReference type="Proteomes" id="UP001050691"/>
    </source>
</evidence>
<keyword evidence="8" id="KW-1185">Reference proteome</keyword>
<reference evidence="7" key="1">
    <citation type="submission" date="2021-10" db="EMBL/GenBank/DDBJ databases">
        <title>De novo Genome Assembly of Clathrus columnatus (Basidiomycota, Fungi) Using Illumina and Nanopore Sequence Data.</title>
        <authorList>
            <person name="Ogiso-Tanaka E."/>
            <person name="Itagaki H."/>
            <person name="Hosoya T."/>
            <person name="Hosaka K."/>
        </authorList>
    </citation>
    <scope>NUCLEOTIDE SEQUENCE</scope>
    <source>
        <strain evidence="7">MO-923</strain>
    </source>
</reference>
<dbReference type="InterPro" id="IPR051218">
    <property type="entry name" value="Sec_MonoDiacylglyc_Lipase"/>
</dbReference>
<dbReference type="InterPro" id="IPR029058">
    <property type="entry name" value="AB_hydrolase_fold"/>
</dbReference>
<evidence type="ECO:0000259" key="6">
    <source>
        <dbReference type="Pfam" id="PF01764"/>
    </source>
</evidence>
<sequence length="568" mass="64278">MPRAKRAISSPNPRQLQTAGPSDEIRYKLRALHADEIAYLSQEWRQNRVPKVVENSYTYLFLRTTRRYIKFLWETWSRALWSTVFLPTTFFDRLSIAAFSIVSSWIVFILLIWCLIANHPMFIKTFNRWSKENASGMTLINAAYPNMFKEYTHEQFQAAGIALAKPLRGSPNTSTKRVFNLDIAKFLLQCSALMYERTSAPLHDALDVSKRVGHRHGRRPSVVNSDKPGAILTAVLGEDVANEVNNHLHTNAQEDVLAAFASRLGIRYNTVSELNSQASAFCGIFWDPASTWIVLAFKGTTPTEFVEWTTDFSFNPRDVGHWIRGWRRAHGGFVDKIFPKRIKRGARLPYDTIREAIKTVSAHLLVNKPPDTDINVWMTGHSLGCALASLVYARQINESRELGSNVTVRDAYLFGAPILCDVDSVNAFNNRMNHDYDHPRTMWRITNGLDCVARSLPHSGDYSEWNMSPYNLFSYAHIGTEIQIRPAPCSSVVSGETHIVPGSHVRIDSALMANVSVLSKDTEFRKSQQTIRKLQKLPIIGRIVSHGTAGYWLTLNEVKTGACEWADS</sequence>
<protein>
    <recommendedName>
        <fullName evidence="6">Fungal lipase-type domain-containing protein</fullName>
    </recommendedName>
</protein>
<dbReference type="EMBL" id="BPWL01000008">
    <property type="protein sequence ID" value="GJJ13132.1"/>
    <property type="molecule type" value="Genomic_DNA"/>
</dbReference>
<dbReference type="InterPro" id="IPR002921">
    <property type="entry name" value="Fungal_lipase-type"/>
</dbReference>
<comment type="catalytic activity">
    <reaction evidence="4">
        <text>a monoacylglycerol + H2O = glycerol + a fatty acid + H(+)</text>
        <dbReference type="Rhea" id="RHEA:15245"/>
        <dbReference type="ChEBI" id="CHEBI:15377"/>
        <dbReference type="ChEBI" id="CHEBI:15378"/>
        <dbReference type="ChEBI" id="CHEBI:17408"/>
        <dbReference type="ChEBI" id="CHEBI:17754"/>
        <dbReference type="ChEBI" id="CHEBI:28868"/>
    </reaction>
</comment>
<organism evidence="7 8">
    <name type="scientific">Clathrus columnatus</name>
    <dbReference type="NCBI Taxonomy" id="1419009"/>
    <lineage>
        <taxon>Eukaryota</taxon>
        <taxon>Fungi</taxon>
        <taxon>Dikarya</taxon>
        <taxon>Basidiomycota</taxon>
        <taxon>Agaricomycotina</taxon>
        <taxon>Agaricomycetes</taxon>
        <taxon>Phallomycetidae</taxon>
        <taxon>Phallales</taxon>
        <taxon>Clathraceae</taxon>
        <taxon>Clathrus</taxon>
    </lineage>
</organism>
<dbReference type="CDD" id="cd00519">
    <property type="entry name" value="Lipase_3"/>
    <property type="match status" value="1"/>
</dbReference>
<comment type="similarity">
    <text evidence="2">Belongs to the AB hydrolase superfamily. Lipase family. Class 3 subfamily.</text>
</comment>
<dbReference type="Gene3D" id="3.40.50.1820">
    <property type="entry name" value="alpha/beta hydrolase"/>
    <property type="match status" value="1"/>
</dbReference>
<evidence type="ECO:0000256" key="3">
    <source>
        <dbReference type="ARBA" id="ARBA00047591"/>
    </source>
</evidence>
<comment type="caution">
    <text evidence="7">The sequence shown here is derived from an EMBL/GenBank/DDBJ whole genome shotgun (WGS) entry which is preliminary data.</text>
</comment>
<dbReference type="PANTHER" id="PTHR45856:SF24">
    <property type="entry name" value="FUNGAL LIPASE-LIKE DOMAIN-CONTAINING PROTEIN"/>
    <property type="match status" value="1"/>
</dbReference>